<reference evidence="2 3" key="1">
    <citation type="journal article" date="2011" name="EMBO J.">
        <title>Structural diversity of bacterial flagellar motors.</title>
        <authorList>
            <person name="Chen S."/>
            <person name="Beeby M."/>
            <person name="Murphy G.E."/>
            <person name="Leadbetter J.R."/>
            <person name="Hendrixson D.R."/>
            <person name="Briegel A."/>
            <person name="Li Z."/>
            <person name="Shi J."/>
            <person name="Tocheva E.I."/>
            <person name="Muller A."/>
            <person name="Dobro M.J."/>
            <person name="Jensen G.J."/>
        </authorList>
    </citation>
    <scope>NUCLEOTIDE SEQUENCE [LARGE SCALE GENOMIC DNA]</scope>
    <source>
        <strain evidence="2 3">DSM 6540</strain>
    </source>
</reference>
<proteinExistence type="predicted"/>
<protein>
    <submittedName>
        <fullName evidence="2">Molybdopterin binding domain-containing protein</fullName>
    </submittedName>
</protein>
<dbReference type="EMBL" id="AFGF01000060">
    <property type="protein sequence ID" value="EGO64351.1"/>
    <property type="molecule type" value="Genomic_DNA"/>
</dbReference>
<dbReference type="SMART" id="SM00852">
    <property type="entry name" value="MoCF_biosynth"/>
    <property type="match status" value="1"/>
</dbReference>
<evidence type="ECO:0000313" key="3">
    <source>
        <dbReference type="Proteomes" id="UP000003240"/>
    </source>
</evidence>
<sequence length="313" mass="34235">MGLNLLQKTELWVNNIVLNNVNLTSLAQTVAGVLGVDSAKVLVVDVRQNHITLDILKQDISIENIVGKESQIISALARLEGVETTQDTYIHSAGILGLVCLNPEDAAGLGQKVDSMVEEMRGRIAKRAIIFPTGFELKEKMIEDTNTPYLKELLEKEGYKVTVGDILEDDIDTMEYTLSDAVSRAYGLIITTGGVGAEDKDKTVESVLRIDAAAATPYIVKFQQGTGRHVKDGVRIAVGSVGPSYLISLPGPHDEVQIASQELLACLKNQCPKEVMAQRIATVLAEKLMQKKFHHEMHLQKKKCRGMNGSQTE</sequence>
<dbReference type="OrthoDB" id="1676645at2"/>
<dbReference type="SUPFAM" id="SSF53218">
    <property type="entry name" value="Molybdenum cofactor biosynthesis proteins"/>
    <property type="match status" value="1"/>
</dbReference>
<organism evidence="2 3">
    <name type="scientific">Acetonema longum DSM 6540</name>
    <dbReference type="NCBI Taxonomy" id="1009370"/>
    <lineage>
        <taxon>Bacteria</taxon>
        <taxon>Bacillati</taxon>
        <taxon>Bacillota</taxon>
        <taxon>Negativicutes</taxon>
        <taxon>Acetonemataceae</taxon>
        <taxon>Acetonema</taxon>
    </lineage>
</organism>
<gene>
    <name evidence="2" type="ORF">ALO_08350</name>
</gene>
<comment type="caution">
    <text evidence="2">The sequence shown here is derived from an EMBL/GenBank/DDBJ whole genome shotgun (WGS) entry which is preliminary data.</text>
</comment>
<accession>F7NHX2</accession>
<dbReference type="InterPro" id="IPR036425">
    <property type="entry name" value="MoaB/Mog-like_dom_sf"/>
</dbReference>
<dbReference type="STRING" id="1009370.ALO_08350"/>
<dbReference type="RefSeq" id="WP_004094575.1">
    <property type="nucleotide sequence ID" value="NZ_AFGF01000060.1"/>
</dbReference>
<evidence type="ECO:0000259" key="1">
    <source>
        <dbReference type="SMART" id="SM00852"/>
    </source>
</evidence>
<name>F7NHX2_9FIRM</name>
<dbReference type="Gene3D" id="3.40.980.10">
    <property type="entry name" value="MoaB/Mog-like domain"/>
    <property type="match status" value="1"/>
</dbReference>
<dbReference type="InterPro" id="IPR001453">
    <property type="entry name" value="MoaB/Mog_dom"/>
</dbReference>
<keyword evidence="3" id="KW-1185">Reference proteome</keyword>
<dbReference type="AlphaFoldDB" id="F7NHX2"/>
<dbReference type="Pfam" id="PF00994">
    <property type="entry name" value="MoCF_biosynth"/>
    <property type="match status" value="1"/>
</dbReference>
<feature type="domain" description="MoaB/Mog" evidence="1">
    <location>
        <begin position="129"/>
        <end position="271"/>
    </location>
</feature>
<dbReference type="eggNOG" id="COG0303">
    <property type="taxonomic scope" value="Bacteria"/>
</dbReference>
<dbReference type="Proteomes" id="UP000003240">
    <property type="component" value="Unassembled WGS sequence"/>
</dbReference>
<evidence type="ECO:0000313" key="2">
    <source>
        <dbReference type="EMBL" id="EGO64351.1"/>
    </source>
</evidence>